<dbReference type="InParanoid" id="A0A2K2ACI0"/>
<evidence type="ECO:0000313" key="1">
    <source>
        <dbReference type="EMBL" id="PNT35241.1"/>
    </source>
</evidence>
<proteinExistence type="predicted"/>
<dbReference type="Proteomes" id="UP000006729">
    <property type="component" value="Chromosome 5"/>
</dbReference>
<dbReference type="AlphaFoldDB" id="A0A2K2ACI0"/>
<organism evidence="1 2">
    <name type="scientific">Populus trichocarpa</name>
    <name type="common">Western balsam poplar</name>
    <name type="synonym">Populus balsamifera subsp. trichocarpa</name>
    <dbReference type="NCBI Taxonomy" id="3694"/>
    <lineage>
        <taxon>Eukaryota</taxon>
        <taxon>Viridiplantae</taxon>
        <taxon>Streptophyta</taxon>
        <taxon>Embryophyta</taxon>
        <taxon>Tracheophyta</taxon>
        <taxon>Spermatophyta</taxon>
        <taxon>Magnoliopsida</taxon>
        <taxon>eudicotyledons</taxon>
        <taxon>Gunneridae</taxon>
        <taxon>Pentapetalae</taxon>
        <taxon>rosids</taxon>
        <taxon>fabids</taxon>
        <taxon>Malpighiales</taxon>
        <taxon>Salicaceae</taxon>
        <taxon>Saliceae</taxon>
        <taxon>Populus</taxon>
    </lineage>
</organism>
<dbReference type="EMBL" id="CM009294">
    <property type="protein sequence ID" value="PNT35241.1"/>
    <property type="molecule type" value="Genomic_DNA"/>
</dbReference>
<gene>
    <name evidence="1" type="ORF">POPTR_005G065600</name>
</gene>
<name>A0A2K2ACI0_POPTR</name>
<keyword evidence="2" id="KW-1185">Reference proteome</keyword>
<protein>
    <submittedName>
        <fullName evidence="1">Uncharacterized protein</fullName>
    </submittedName>
</protein>
<evidence type="ECO:0000313" key="2">
    <source>
        <dbReference type="Proteomes" id="UP000006729"/>
    </source>
</evidence>
<reference evidence="1 2" key="1">
    <citation type="journal article" date="2006" name="Science">
        <title>The genome of black cottonwood, Populus trichocarpa (Torr. &amp; Gray).</title>
        <authorList>
            <person name="Tuskan G.A."/>
            <person name="Difazio S."/>
            <person name="Jansson S."/>
            <person name="Bohlmann J."/>
            <person name="Grigoriev I."/>
            <person name="Hellsten U."/>
            <person name="Putnam N."/>
            <person name="Ralph S."/>
            <person name="Rombauts S."/>
            <person name="Salamov A."/>
            <person name="Schein J."/>
            <person name="Sterck L."/>
            <person name="Aerts A."/>
            <person name="Bhalerao R.R."/>
            <person name="Bhalerao R.P."/>
            <person name="Blaudez D."/>
            <person name="Boerjan W."/>
            <person name="Brun A."/>
            <person name="Brunner A."/>
            <person name="Busov V."/>
            <person name="Campbell M."/>
            <person name="Carlson J."/>
            <person name="Chalot M."/>
            <person name="Chapman J."/>
            <person name="Chen G.L."/>
            <person name="Cooper D."/>
            <person name="Coutinho P.M."/>
            <person name="Couturier J."/>
            <person name="Covert S."/>
            <person name="Cronk Q."/>
            <person name="Cunningham R."/>
            <person name="Davis J."/>
            <person name="Degroeve S."/>
            <person name="Dejardin A."/>
            <person name="Depamphilis C."/>
            <person name="Detter J."/>
            <person name="Dirks B."/>
            <person name="Dubchak I."/>
            <person name="Duplessis S."/>
            <person name="Ehlting J."/>
            <person name="Ellis B."/>
            <person name="Gendler K."/>
            <person name="Goodstein D."/>
            <person name="Gribskov M."/>
            <person name="Grimwood J."/>
            <person name="Groover A."/>
            <person name="Gunter L."/>
            <person name="Hamberger B."/>
            <person name="Heinze B."/>
            <person name="Helariutta Y."/>
            <person name="Henrissat B."/>
            <person name="Holligan D."/>
            <person name="Holt R."/>
            <person name="Huang W."/>
            <person name="Islam-Faridi N."/>
            <person name="Jones S."/>
            <person name="Jones-Rhoades M."/>
            <person name="Jorgensen R."/>
            <person name="Joshi C."/>
            <person name="Kangasjarvi J."/>
            <person name="Karlsson J."/>
            <person name="Kelleher C."/>
            <person name="Kirkpatrick R."/>
            <person name="Kirst M."/>
            <person name="Kohler A."/>
            <person name="Kalluri U."/>
            <person name="Larimer F."/>
            <person name="Leebens-Mack J."/>
            <person name="Leple J.C."/>
            <person name="Locascio P."/>
            <person name="Lou Y."/>
            <person name="Lucas S."/>
            <person name="Martin F."/>
            <person name="Montanini B."/>
            <person name="Napoli C."/>
            <person name="Nelson D.R."/>
            <person name="Nelson C."/>
            <person name="Nieminen K."/>
            <person name="Nilsson O."/>
            <person name="Pereda V."/>
            <person name="Peter G."/>
            <person name="Philippe R."/>
            <person name="Pilate G."/>
            <person name="Poliakov A."/>
            <person name="Razumovskaya J."/>
            <person name="Richardson P."/>
            <person name="Rinaldi C."/>
            <person name="Ritland K."/>
            <person name="Rouze P."/>
            <person name="Ryaboy D."/>
            <person name="Schmutz J."/>
            <person name="Schrader J."/>
            <person name="Segerman B."/>
            <person name="Shin H."/>
            <person name="Siddiqui A."/>
            <person name="Sterky F."/>
            <person name="Terry A."/>
            <person name="Tsai C.J."/>
            <person name="Uberbacher E."/>
            <person name="Unneberg P."/>
            <person name="Vahala J."/>
            <person name="Wall K."/>
            <person name="Wessler S."/>
            <person name="Yang G."/>
            <person name="Yin T."/>
            <person name="Douglas C."/>
            <person name="Marra M."/>
            <person name="Sandberg G."/>
            <person name="Van de Peer Y."/>
            <person name="Rokhsar D."/>
        </authorList>
    </citation>
    <scope>NUCLEOTIDE SEQUENCE [LARGE SCALE GENOMIC DNA]</scope>
    <source>
        <strain evidence="2">cv. Nisqually</strain>
    </source>
</reference>
<sequence length="78" mass="9138">MSEHLHSQEEAFLLAIDFISKRFDFSIVALSNLKREKDSSGRMKSFFHIHRPNRLLEKKTYEFCPFVKKIDSSITSSS</sequence>
<accession>A0A2K2ACI0</accession>